<feature type="transmembrane region" description="Helical" evidence="2">
    <location>
        <begin position="131"/>
        <end position="151"/>
    </location>
</feature>
<organism evidence="4 5">
    <name type="scientific">Alkalilimnicola ehrlichii</name>
    <dbReference type="NCBI Taxonomy" id="351052"/>
    <lineage>
        <taxon>Bacteria</taxon>
        <taxon>Pseudomonadati</taxon>
        <taxon>Pseudomonadota</taxon>
        <taxon>Gammaproteobacteria</taxon>
        <taxon>Chromatiales</taxon>
        <taxon>Ectothiorhodospiraceae</taxon>
        <taxon>Alkalilimnicola</taxon>
    </lineage>
</organism>
<keyword evidence="2" id="KW-1133">Transmembrane helix</keyword>
<dbReference type="EMBL" id="NFZW01000015">
    <property type="protein sequence ID" value="RFA34581.1"/>
    <property type="molecule type" value="Genomic_DNA"/>
</dbReference>
<feature type="transmembrane region" description="Helical" evidence="2">
    <location>
        <begin position="61"/>
        <end position="82"/>
    </location>
</feature>
<reference evidence="5" key="1">
    <citation type="submission" date="2017-05" db="EMBL/GenBank/DDBJ databases">
        <authorList>
            <person name="Sharma S."/>
            <person name="Sidhu C."/>
            <person name="Pinnaka A.K."/>
        </authorList>
    </citation>
    <scope>NUCLEOTIDE SEQUENCE [LARGE SCALE GENOMIC DNA]</scope>
    <source>
        <strain evidence="5">AK93</strain>
    </source>
</reference>
<feature type="domain" description="DUF2231" evidence="3">
    <location>
        <begin position="25"/>
        <end position="162"/>
    </location>
</feature>
<dbReference type="Gene3D" id="1.20.210.10">
    <property type="entry name" value="Cytochrome c oxidase-like, subunit I domain"/>
    <property type="match status" value="1"/>
</dbReference>
<feature type="region of interest" description="Disordered" evidence="1">
    <location>
        <begin position="165"/>
        <end position="189"/>
    </location>
</feature>
<dbReference type="InterPro" id="IPR019251">
    <property type="entry name" value="DUF2231_TM"/>
</dbReference>
<feature type="transmembrane region" description="Helical" evidence="2">
    <location>
        <begin position="102"/>
        <end position="119"/>
    </location>
</feature>
<name>A0A3E0WR02_9GAMM</name>
<keyword evidence="2" id="KW-0812">Transmembrane</keyword>
<evidence type="ECO:0000259" key="3">
    <source>
        <dbReference type="Pfam" id="PF09990"/>
    </source>
</evidence>
<evidence type="ECO:0000256" key="2">
    <source>
        <dbReference type="SAM" id="Phobius"/>
    </source>
</evidence>
<gene>
    <name evidence="4" type="ORF">CAL65_14530</name>
</gene>
<dbReference type="InterPro" id="IPR036927">
    <property type="entry name" value="Cyt_c_oxase-like_su1_sf"/>
</dbReference>
<accession>A0A3E0WR02</accession>
<dbReference type="Pfam" id="PF09990">
    <property type="entry name" value="DUF2231"/>
    <property type="match status" value="1"/>
</dbReference>
<feature type="compositionally biased region" description="Acidic residues" evidence="1">
    <location>
        <begin position="180"/>
        <end position="189"/>
    </location>
</feature>
<evidence type="ECO:0000256" key="1">
    <source>
        <dbReference type="SAM" id="MobiDB-lite"/>
    </source>
</evidence>
<keyword evidence="5" id="KW-1185">Reference proteome</keyword>
<comment type="caution">
    <text evidence="4">The sequence shown here is derived from an EMBL/GenBank/DDBJ whole genome shotgun (WGS) entry which is preliminary data.</text>
</comment>
<proteinExistence type="predicted"/>
<feature type="transmembrane region" description="Helical" evidence="2">
    <location>
        <begin position="27"/>
        <end position="49"/>
    </location>
</feature>
<keyword evidence="2" id="KW-0472">Membrane</keyword>
<protein>
    <recommendedName>
        <fullName evidence="3">DUF2231 domain-containing protein</fullName>
    </recommendedName>
</protein>
<evidence type="ECO:0000313" key="5">
    <source>
        <dbReference type="Proteomes" id="UP000256763"/>
    </source>
</evidence>
<dbReference type="AlphaFoldDB" id="A0A3E0WR02"/>
<dbReference type="OrthoDB" id="5574313at2"/>
<evidence type="ECO:0000313" key="4">
    <source>
        <dbReference type="EMBL" id="RFA34581.1"/>
    </source>
</evidence>
<dbReference type="Proteomes" id="UP000256763">
    <property type="component" value="Unassembled WGS sequence"/>
</dbReference>
<sequence>MPRAMRSIDVQTGRRTMPEIIPNWHPIFVNFTVGLLATAVMLYLVALVLPERWAERTRLVARWNLWLGTAFTVLTVVTGLQAYNTVPHDGPAHAAMATHRNWALTTFVGFVILSVWVVYTRLLRNRRESGVFAAALVIGAVLLTVAGQRGAEVVFRHGVGVERLPDVDDHQHGAPVQADSPEEEDDHPH</sequence>